<dbReference type="HAMAP" id="MF_00143">
    <property type="entry name" value="UPF0114"/>
    <property type="match status" value="1"/>
</dbReference>
<feature type="transmembrane region" description="Helical" evidence="7">
    <location>
        <begin position="12"/>
        <end position="35"/>
    </location>
</feature>
<evidence type="ECO:0000256" key="5">
    <source>
        <dbReference type="ARBA" id="ARBA00022989"/>
    </source>
</evidence>
<sequence length="172" mass="19643">MKRIESLLEKTIFASRWILAPFYLGLSLSLLVLLYEFIHEIIDFIKIVNSTDIAGVLLFILSLVDISLAGNLLIIVIFSGYENFVSKIDVKNHEDKPDWMGHVDFTDLKIKLISSIVAISGIHLLKVFMNLNNYDKEKIIMYVVVHLSFVVSGVLLALMDYIMSKSVRKHKK</sequence>
<keyword evidence="5 7" id="KW-1133">Transmembrane helix</keyword>
<proteinExistence type="inferred from homology"/>
<dbReference type="InterPro" id="IPR020761">
    <property type="entry name" value="UPF0114_bac"/>
</dbReference>
<evidence type="ECO:0000256" key="6">
    <source>
        <dbReference type="ARBA" id="ARBA00023136"/>
    </source>
</evidence>
<comment type="caution">
    <text evidence="9">The sequence shown here is derived from an EMBL/GenBank/DDBJ whole genome shotgun (WGS) entry which is preliminary data.</text>
</comment>
<feature type="transmembrane region" description="Helical" evidence="7">
    <location>
        <begin position="110"/>
        <end position="128"/>
    </location>
</feature>
<dbReference type="NCBIfam" id="TIGR00645">
    <property type="entry name" value="HI0507"/>
    <property type="match status" value="1"/>
</dbReference>
<evidence type="ECO:0000256" key="7">
    <source>
        <dbReference type="HAMAP-Rule" id="MF_00143"/>
    </source>
</evidence>
<evidence type="ECO:0000256" key="2">
    <source>
        <dbReference type="ARBA" id="ARBA00005774"/>
    </source>
</evidence>
<dbReference type="Proteomes" id="UP000699985">
    <property type="component" value="Unassembled WGS sequence"/>
</dbReference>
<evidence type="ECO:0000256" key="1">
    <source>
        <dbReference type="ARBA" id="ARBA00004651"/>
    </source>
</evidence>
<dbReference type="InterPro" id="IPR005134">
    <property type="entry name" value="UPF0114"/>
</dbReference>
<keyword evidence="3 7" id="KW-1003">Cell membrane</keyword>
<dbReference type="Proteomes" id="UP000572953">
    <property type="component" value="Unassembled WGS sequence"/>
</dbReference>
<dbReference type="EMBL" id="RGMI01000098">
    <property type="protein sequence ID" value="NCU50632.1"/>
    <property type="molecule type" value="Genomic_DNA"/>
</dbReference>
<evidence type="ECO:0000313" key="8">
    <source>
        <dbReference type="EMBL" id="NCU50632.1"/>
    </source>
</evidence>
<dbReference type="GO" id="GO:0005886">
    <property type="term" value="C:plasma membrane"/>
    <property type="evidence" value="ECO:0007669"/>
    <property type="project" value="UniProtKB-SubCell"/>
</dbReference>
<evidence type="ECO:0000313" key="10">
    <source>
        <dbReference type="Proteomes" id="UP000572953"/>
    </source>
</evidence>
<dbReference type="Pfam" id="PF03350">
    <property type="entry name" value="UPF0114"/>
    <property type="match status" value="1"/>
</dbReference>
<feature type="transmembrane region" description="Helical" evidence="7">
    <location>
        <begin position="55"/>
        <end position="78"/>
    </location>
</feature>
<reference evidence="9 10" key="1">
    <citation type="submission" date="2018-10" db="EMBL/GenBank/DDBJ databases">
        <title>Iterative Subtractive Binning of Freshwater Chronoseries Metagenomes Recovers Nearly Complete Genomes from over Four Hundred Novel Species.</title>
        <authorList>
            <person name="Rodriguez-R L.M."/>
            <person name="Tsementzi D."/>
            <person name="Luo C."/>
            <person name="Konstantinidis K.T."/>
        </authorList>
    </citation>
    <scope>NUCLEOTIDE SEQUENCE [LARGE SCALE GENOMIC DNA]</scope>
    <source>
        <strain evidence="9">WB7_2B_003</strain>
        <strain evidence="8">WB8_1A_003</strain>
    </source>
</reference>
<evidence type="ECO:0000313" key="9">
    <source>
        <dbReference type="EMBL" id="NCU63306.1"/>
    </source>
</evidence>
<dbReference type="PANTHER" id="PTHR38596">
    <property type="entry name" value="UPF0114 PROTEIN YQHA"/>
    <property type="match status" value="1"/>
</dbReference>
<organism evidence="9 10">
    <name type="scientific">Candidatus Fonsibacter lacus</name>
    <dbReference type="NCBI Taxonomy" id="2576439"/>
    <lineage>
        <taxon>Bacteria</taxon>
        <taxon>Pseudomonadati</taxon>
        <taxon>Pseudomonadota</taxon>
        <taxon>Alphaproteobacteria</taxon>
        <taxon>Candidatus Pelagibacterales</taxon>
        <taxon>Candidatus Pelagibacterales incertae sedis</taxon>
        <taxon>Candidatus Fonsibacter</taxon>
    </lineage>
</organism>
<comment type="similarity">
    <text evidence="2 7">Belongs to the UPF0114 family.</text>
</comment>
<comment type="subcellular location">
    <subcellularLocation>
        <location evidence="1 7">Cell membrane</location>
        <topology evidence="1 7">Multi-pass membrane protein</topology>
    </subcellularLocation>
</comment>
<keyword evidence="4 7" id="KW-0812">Transmembrane</keyword>
<evidence type="ECO:0000256" key="4">
    <source>
        <dbReference type="ARBA" id="ARBA00022692"/>
    </source>
</evidence>
<evidence type="ECO:0000256" key="3">
    <source>
        <dbReference type="ARBA" id="ARBA00022475"/>
    </source>
</evidence>
<accession>A0A845SAS8</accession>
<keyword evidence="6 7" id="KW-0472">Membrane</keyword>
<protein>
    <recommendedName>
        <fullName evidence="7">UPF0114 protein EBV78_04470</fullName>
    </recommendedName>
</protein>
<dbReference type="AlphaFoldDB" id="A0A845SAS8"/>
<feature type="transmembrane region" description="Helical" evidence="7">
    <location>
        <begin position="140"/>
        <end position="162"/>
    </location>
</feature>
<dbReference type="EMBL" id="RGGN01000210">
    <property type="protein sequence ID" value="NCU63306.1"/>
    <property type="molecule type" value="Genomic_DNA"/>
</dbReference>
<gene>
    <name evidence="9" type="ORF">EBV78_04470</name>
    <name evidence="8" type="ORF">EBX29_02515</name>
</gene>
<dbReference type="PANTHER" id="PTHR38596:SF1">
    <property type="entry name" value="UPF0114 PROTEIN YQHA"/>
    <property type="match status" value="1"/>
</dbReference>
<name>A0A845SAS8_9PROT</name>